<keyword evidence="5" id="KW-1185">Reference proteome</keyword>
<dbReference type="SUPFAM" id="SSF52540">
    <property type="entry name" value="P-loop containing nucleoside triphosphate hydrolases"/>
    <property type="match status" value="1"/>
</dbReference>
<dbReference type="GO" id="GO:0008146">
    <property type="term" value="F:sulfotransferase activity"/>
    <property type="evidence" value="ECO:0007669"/>
    <property type="project" value="InterPro"/>
</dbReference>
<dbReference type="Proteomes" id="UP000612055">
    <property type="component" value="Unassembled WGS sequence"/>
</dbReference>
<dbReference type="AlphaFoldDB" id="A0A835XJI1"/>
<reference evidence="4" key="1">
    <citation type="journal article" date="2020" name="bioRxiv">
        <title>Comparative genomics of Chlamydomonas.</title>
        <authorList>
            <person name="Craig R.J."/>
            <person name="Hasan A.R."/>
            <person name="Ness R.W."/>
            <person name="Keightley P.D."/>
        </authorList>
    </citation>
    <scope>NUCLEOTIDE SEQUENCE</scope>
    <source>
        <strain evidence="4">CCAP 11/70</strain>
    </source>
</reference>
<evidence type="ECO:0000256" key="2">
    <source>
        <dbReference type="PIRSR" id="PIRSR637359-2"/>
    </source>
</evidence>
<proteinExistence type="predicted"/>
<dbReference type="OrthoDB" id="524083at2759"/>
<protein>
    <recommendedName>
        <fullName evidence="6">Sulfotransferase</fullName>
    </recommendedName>
</protein>
<organism evidence="4 5">
    <name type="scientific">Edaphochlamys debaryana</name>
    <dbReference type="NCBI Taxonomy" id="47281"/>
    <lineage>
        <taxon>Eukaryota</taxon>
        <taxon>Viridiplantae</taxon>
        <taxon>Chlorophyta</taxon>
        <taxon>core chlorophytes</taxon>
        <taxon>Chlorophyceae</taxon>
        <taxon>CS clade</taxon>
        <taxon>Chlamydomonadales</taxon>
        <taxon>Chlamydomonadales incertae sedis</taxon>
        <taxon>Edaphochlamys</taxon>
    </lineage>
</organism>
<feature type="region of interest" description="Disordered" evidence="3">
    <location>
        <begin position="290"/>
        <end position="321"/>
    </location>
</feature>
<evidence type="ECO:0008006" key="6">
    <source>
        <dbReference type="Google" id="ProtNLM"/>
    </source>
</evidence>
<dbReference type="Gene3D" id="3.40.50.300">
    <property type="entry name" value="P-loop containing nucleotide triphosphate hydrolases"/>
    <property type="match status" value="1"/>
</dbReference>
<keyword evidence="1" id="KW-0808">Transferase</keyword>
<dbReference type="PANTHER" id="PTHR10605:SF56">
    <property type="entry name" value="BIFUNCTIONAL HEPARAN SULFATE N-DEACETYLASE_N-SULFOTRANSFERASE"/>
    <property type="match status" value="1"/>
</dbReference>
<evidence type="ECO:0000313" key="4">
    <source>
        <dbReference type="EMBL" id="KAG2482255.1"/>
    </source>
</evidence>
<dbReference type="InterPro" id="IPR027417">
    <property type="entry name" value="P-loop_NTPase"/>
</dbReference>
<feature type="compositionally biased region" description="Low complexity" evidence="3">
    <location>
        <begin position="290"/>
        <end position="303"/>
    </location>
</feature>
<accession>A0A835XJI1</accession>
<evidence type="ECO:0000256" key="1">
    <source>
        <dbReference type="ARBA" id="ARBA00022679"/>
    </source>
</evidence>
<comment type="caution">
    <text evidence="4">The sequence shown here is derived from an EMBL/GenBank/DDBJ whole genome shotgun (WGS) entry which is preliminary data.</text>
</comment>
<sequence length="387" mass="42923">MHSTQNPHIKALAGKETFYFNEGLADGARCDRPLEWIFNQTFEVRNASADPQLKVGEWTSTYFSCTCCPAVLRTINPAMKIVVLLRDPLQRTLSRLREQRALAFLNASEPFDYQMVAELDSLESCLKRAAPFRKSAAQAAAGGAGAGAGGDPAAAAGTVGVVAAAAAAASGGHYDADRKPDAYTAMKMQCLAKSHIIGYSMYDVWLENYLAHFPKEQLLVLYSEDMAGKATGAADTVKTFESFIGAPPHQYDKEALSYVYNTRGCYAWLCQAPRFAVKHVFGEANPRNQQQQLQGQQQQQQQQVAGTAPEGQPQESYPAQDEAAKAAAETCSPETLARLKTLLKPSVRRVMQMADRGIIAAVPQEWRETYGEPHRRRRRQLRRWRWW</sequence>
<feature type="binding site" evidence="2">
    <location>
        <position position="94"/>
    </location>
    <ligand>
        <name>3'-phosphoadenylyl sulfate</name>
        <dbReference type="ChEBI" id="CHEBI:58339"/>
    </ligand>
</feature>
<dbReference type="EMBL" id="JAEHOE010000238">
    <property type="protein sequence ID" value="KAG2482255.1"/>
    <property type="molecule type" value="Genomic_DNA"/>
</dbReference>
<dbReference type="InterPro" id="IPR037359">
    <property type="entry name" value="NST/OST"/>
</dbReference>
<name>A0A835XJI1_9CHLO</name>
<evidence type="ECO:0000313" key="5">
    <source>
        <dbReference type="Proteomes" id="UP000612055"/>
    </source>
</evidence>
<dbReference type="PANTHER" id="PTHR10605">
    <property type="entry name" value="HEPARAN SULFATE SULFOTRANSFERASE"/>
    <property type="match status" value="1"/>
</dbReference>
<evidence type="ECO:0000256" key="3">
    <source>
        <dbReference type="SAM" id="MobiDB-lite"/>
    </source>
</evidence>
<gene>
    <name evidence="4" type="ORF">HYH03_018799</name>
</gene>
<feature type="binding site" evidence="2">
    <location>
        <position position="86"/>
    </location>
    <ligand>
        <name>3'-phosphoadenylyl sulfate</name>
        <dbReference type="ChEBI" id="CHEBI:58339"/>
    </ligand>
</feature>